<dbReference type="PANTHER" id="PTHR45947">
    <property type="entry name" value="SULFOQUINOVOSYL TRANSFERASE SQD2"/>
    <property type="match status" value="1"/>
</dbReference>
<evidence type="ECO:0000259" key="1">
    <source>
        <dbReference type="Pfam" id="PF00534"/>
    </source>
</evidence>
<dbReference type="AlphaFoldDB" id="A0A9D6UYT1"/>
<dbReference type="EMBL" id="JACRDE010000155">
    <property type="protein sequence ID" value="MBI5248900.1"/>
    <property type="molecule type" value="Genomic_DNA"/>
</dbReference>
<organism evidence="3 4">
    <name type="scientific">Desulfomonile tiedjei</name>
    <dbReference type="NCBI Taxonomy" id="2358"/>
    <lineage>
        <taxon>Bacteria</taxon>
        <taxon>Pseudomonadati</taxon>
        <taxon>Thermodesulfobacteriota</taxon>
        <taxon>Desulfomonilia</taxon>
        <taxon>Desulfomonilales</taxon>
        <taxon>Desulfomonilaceae</taxon>
        <taxon>Desulfomonile</taxon>
    </lineage>
</organism>
<proteinExistence type="predicted"/>
<protein>
    <submittedName>
        <fullName evidence="3">Glycosyltransferase family 4 protein</fullName>
    </submittedName>
</protein>
<reference evidence="3" key="1">
    <citation type="submission" date="2020-07" db="EMBL/GenBank/DDBJ databases">
        <title>Huge and variable diversity of episymbiotic CPR bacteria and DPANN archaea in groundwater ecosystems.</title>
        <authorList>
            <person name="He C.Y."/>
            <person name="Keren R."/>
            <person name="Whittaker M."/>
            <person name="Farag I.F."/>
            <person name="Doudna J."/>
            <person name="Cate J.H.D."/>
            <person name="Banfield J.F."/>
        </authorList>
    </citation>
    <scope>NUCLEOTIDE SEQUENCE</scope>
    <source>
        <strain evidence="3">NC_groundwater_1664_Pr3_B-0.1um_52_9</strain>
    </source>
</reference>
<dbReference type="Gene3D" id="3.40.50.2000">
    <property type="entry name" value="Glycogen Phosphorylase B"/>
    <property type="match status" value="2"/>
</dbReference>
<accession>A0A9D6UYT1</accession>
<evidence type="ECO:0000259" key="2">
    <source>
        <dbReference type="Pfam" id="PF13439"/>
    </source>
</evidence>
<dbReference type="Proteomes" id="UP000807825">
    <property type="component" value="Unassembled WGS sequence"/>
</dbReference>
<sequence length="399" mass="45024">MRILIVSREYPPQTAWGGIATFSFHLAHGLKTMGHDVDVLSFNYEVPSDTVDGGIRVIREVNSMKIMPWHSSFFLYFYLYQRKLFARFKELHSHAPYDVVDCPDHLGEAYGIIRSGLVPTTLRFYTPWSLAAASAMNYRERWYDIYGVRWLERQSALGAHCLTCPSKDLSDKVTEFFNLSQPVEIIGNPIDSHMFRPDDPVSDSTIRVLFVGRLEPRKGPDVLVHAIPHITREISNIQFCFIGSDCPSPNHQSTRGELKDFLDSQGVSGHVTFQDPVSLLDLPKWYNSAHIIVVPSRYDNSPYSCLEAMSCGKAVVASKAGGAPEYLDHGNAGLLCPSEDPKSLAQAIVRLAKDAALRAKLGDQARQRVIERFDKKVVVERTCELYERAIKIHRRRRGG</sequence>
<evidence type="ECO:0000313" key="4">
    <source>
        <dbReference type="Proteomes" id="UP000807825"/>
    </source>
</evidence>
<name>A0A9D6UYT1_9BACT</name>
<dbReference type="SUPFAM" id="SSF53756">
    <property type="entry name" value="UDP-Glycosyltransferase/glycogen phosphorylase"/>
    <property type="match status" value="1"/>
</dbReference>
<dbReference type="CDD" id="cd03801">
    <property type="entry name" value="GT4_PimA-like"/>
    <property type="match status" value="1"/>
</dbReference>
<feature type="domain" description="Glycosyl transferase family 1" evidence="1">
    <location>
        <begin position="204"/>
        <end position="368"/>
    </location>
</feature>
<evidence type="ECO:0000313" key="3">
    <source>
        <dbReference type="EMBL" id="MBI5248900.1"/>
    </source>
</evidence>
<comment type="caution">
    <text evidence="3">The sequence shown here is derived from an EMBL/GenBank/DDBJ whole genome shotgun (WGS) entry which is preliminary data.</text>
</comment>
<dbReference type="GO" id="GO:0016757">
    <property type="term" value="F:glycosyltransferase activity"/>
    <property type="evidence" value="ECO:0007669"/>
    <property type="project" value="InterPro"/>
</dbReference>
<dbReference type="Pfam" id="PF00534">
    <property type="entry name" value="Glycos_transf_1"/>
    <property type="match status" value="1"/>
</dbReference>
<dbReference type="Pfam" id="PF13439">
    <property type="entry name" value="Glyco_transf_4"/>
    <property type="match status" value="1"/>
</dbReference>
<gene>
    <name evidence="3" type="ORF">HY912_05345</name>
</gene>
<feature type="domain" description="Glycosyltransferase subfamily 4-like N-terminal" evidence="2">
    <location>
        <begin position="16"/>
        <end position="191"/>
    </location>
</feature>
<dbReference type="InterPro" id="IPR001296">
    <property type="entry name" value="Glyco_trans_1"/>
</dbReference>
<dbReference type="InterPro" id="IPR050194">
    <property type="entry name" value="Glycosyltransferase_grp1"/>
</dbReference>
<dbReference type="InterPro" id="IPR028098">
    <property type="entry name" value="Glyco_trans_4-like_N"/>
</dbReference>
<dbReference type="PANTHER" id="PTHR45947:SF3">
    <property type="entry name" value="SULFOQUINOVOSYL TRANSFERASE SQD2"/>
    <property type="match status" value="1"/>
</dbReference>